<evidence type="ECO:0000313" key="8">
    <source>
        <dbReference type="Proteomes" id="UP000250443"/>
    </source>
</evidence>
<gene>
    <name evidence="6" type="primary">bamE</name>
    <name evidence="6" type="ORF">IRZ65_22725</name>
    <name evidence="7" type="ORF">NCTC11842_03059</name>
</gene>
<evidence type="ECO:0000313" key="9">
    <source>
        <dbReference type="Proteomes" id="UP000626180"/>
    </source>
</evidence>
<dbReference type="Pfam" id="PF04355">
    <property type="entry name" value="BamE"/>
    <property type="match status" value="1"/>
</dbReference>
<dbReference type="InterPro" id="IPR007450">
    <property type="entry name" value="BamE_dom"/>
</dbReference>
<dbReference type="RefSeq" id="WP_010797858.1">
    <property type="nucleotide sequence ID" value="NZ_CP069262.1"/>
</dbReference>
<organism evidence="7 8">
    <name type="scientific">Pseudomonas luteola</name>
    <dbReference type="NCBI Taxonomy" id="47886"/>
    <lineage>
        <taxon>Bacteria</taxon>
        <taxon>Pseudomonadati</taxon>
        <taxon>Pseudomonadota</taxon>
        <taxon>Gammaproteobacteria</taxon>
        <taxon>Pseudomonadales</taxon>
        <taxon>Pseudomonadaceae</taxon>
        <taxon>Pseudomonas</taxon>
    </lineage>
</organism>
<proteinExistence type="predicted"/>
<evidence type="ECO:0000256" key="2">
    <source>
        <dbReference type="ARBA" id="ARBA00023136"/>
    </source>
</evidence>
<dbReference type="GO" id="GO:0019867">
    <property type="term" value="C:outer membrane"/>
    <property type="evidence" value="ECO:0007669"/>
    <property type="project" value="InterPro"/>
</dbReference>
<evidence type="ECO:0000256" key="4">
    <source>
        <dbReference type="SAM" id="SignalP"/>
    </source>
</evidence>
<feature type="compositionally biased region" description="Polar residues" evidence="3">
    <location>
        <begin position="66"/>
        <end position="76"/>
    </location>
</feature>
<dbReference type="InterPro" id="IPR037873">
    <property type="entry name" value="BamE-like"/>
</dbReference>
<keyword evidence="2" id="KW-0472">Membrane</keyword>
<evidence type="ECO:0000256" key="1">
    <source>
        <dbReference type="ARBA" id="ARBA00022729"/>
    </source>
</evidence>
<dbReference type="AlphaFoldDB" id="A0A2X2CNI7"/>
<keyword evidence="9" id="KW-1185">Reference proteome</keyword>
<dbReference type="Proteomes" id="UP000250443">
    <property type="component" value="Unassembled WGS sequence"/>
</dbReference>
<feature type="domain" description="Outer membrane protein assembly factor BamE" evidence="5">
    <location>
        <begin position="115"/>
        <end position="166"/>
    </location>
</feature>
<feature type="signal peptide" evidence="4">
    <location>
        <begin position="1"/>
        <end position="22"/>
    </location>
</feature>
<sequence>MYRNPVTLLCLVTLFFSNMATATTVFRCASEDGHISFSANGCLKGDTISHQTADNPKPGGNGPKTPISTQPLSSPSPAKDQLPAHHELAVVGAKEGACPNVLSGSERRTAVIHKKVIAGMTKEDVESALGKPDRIIENNNRARYYYVTQRKKHSRVISFDDAGCVADTESKYKKATP</sequence>
<accession>A0A2X2CNI7</accession>
<evidence type="ECO:0000313" key="7">
    <source>
        <dbReference type="EMBL" id="SPZ09488.1"/>
    </source>
</evidence>
<protein>
    <submittedName>
        <fullName evidence="6">Outer membrane protein assembly factor BamE</fullName>
    </submittedName>
    <submittedName>
        <fullName evidence="7">SmpA / OmlA family</fullName>
    </submittedName>
</protein>
<dbReference type="EMBL" id="JADMCD010000017">
    <property type="protein sequence ID" value="MBF8643483.1"/>
    <property type="molecule type" value="Genomic_DNA"/>
</dbReference>
<reference evidence="7 8" key="1">
    <citation type="submission" date="2018-06" db="EMBL/GenBank/DDBJ databases">
        <authorList>
            <consortium name="Pathogen Informatics"/>
            <person name="Doyle S."/>
        </authorList>
    </citation>
    <scope>NUCLEOTIDE SEQUENCE [LARGE SCALE GENOMIC DNA]</scope>
    <source>
        <strain evidence="7 8">NCTC11842</strain>
    </source>
</reference>
<dbReference type="Proteomes" id="UP000626180">
    <property type="component" value="Unassembled WGS sequence"/>
</dbReference>
<evidence type="ECO:0000256" key="3">
    <source>
        <dbReference type="SAM" id="MobiDB-lite"/>
    </source>
</evidence>
<evidence type="ECO:0000313" key="6">
    <source>
        <dbReference type="EMBL" id="MBF8643483.1"/>
    </source>
</evidence>
<name>A0A2X2CNI7_PSELU</name>
<dbReference type="Gene3D" id="3.30.1450.10">
    <property type="match status" value="1"/>
</dbReference>
<feature type="chain" id="PRO_5015941597" evidence="4">
    <location>
        <begin position="23"/>
        <end position="177"/>
    </location>
</feature>
<dbReference type="EMBL" id="UAUF01000013">
    <property type="protein sequence ID" value="SPZ09488.1"/>
    <property type="molecule type" value="Genomic_DNA"/>
</dbReference>
<evidence type="ECO:0000259" key="5">
    <source>
        <dbReference type="Pfam" id="PF04355"/>
    </source>
</evidence>
<feature type="region of interest" description="Disordered" evidence="3">
    <location>
        <begin position="48"/>
        <end position="82"/>
    </location>
</feature>
<keyword evidence="1 4" id="KW-0732">Signal</keyword>
<reference evidence="6 9" key="2">
    <citation type="submission" date="2020-10" db="EMBL/GenBank/DDBJ databases">
        <title>Genome sequences of Pseudomonas isolates.</title>
        <authorList>
            <person name="Wessels L."/>
            <person name="Reich F."/>
            <person name="Hammerl J."/>
        </authorList>
    </citation>
    <scope>NUCLEOTIDE SEQUENCE [LARGE SCALE GENOMIC DNA]</scope>
    <source>
        <strain evidence="6 9">20-MO00624-0</strain>
    </source>
</reference>